<accession>A0AAE0A2W5</accession>
<gene>
    <name evidence="1" type="ORF">Dsin_023228</name>
</gene>
<organism evidence="1 2">
    <name type="scientific">Dipteronia sinensis</name>
    <dbReference type="NCBI Taxonomy" id="43782"/>
    <lineage>
        <taxon>Eukaryota</taxon>
        <taxon>Viridiplantae</taxon>
        <taxon>Streptophyta</taxon>
        <taxon>Embryophyta</taxon>
        <taxon>Tracheophyta</taxon>
        <taxon>Spermatophyta</taxon>
        <taxon>Magnoliopsida</taxon>
        <taxon>eudicotyledons</taxon>
        <taxon>Gunneridae</taxon>
        <taxon>Pentapetalae</taxon>
        <taxon>rosids</taxon>
        <taxon>malvids</taxon>
        <taxon>Sapindales</taxon>
        <taxon>Sapindaceae</taxon>
        <taxon>Hippocastanoideae</taxon>
        <taxon>Acereae</taxon>
        <taxon>Dipteronia</taxon>
    </lineage>
</organism>
<proteinExistence type="predicted"/>
<reference evidence="1" key="1">
    <citation type="journal article" date="2023" name="Plant J.">
        <title>Genome sequences and population genomics provide insights into the demographic history, inbreeding, and mutation load of two 'living fossil' tree species of Dipteronia.</title>
        <authorList>
            <person name="Feng Y."/>
            <person name="Comes H.P."/>
            <person name="Chen J."/>
            <person name="Zhu S."/>
            <person name="Lu R."/>
            <person name="Zhang X."/>
            <person name="Li P."/>
            <person name="Qiu J."/>
            <person name="Olsen K.M."/>
            <person name="Qiu Y."/>
        </authorList>
    </citation>
    <scope>NUCLEOTIDE SEQUENCE</scope>
    <source>
        <strain evidence="1">NBL</strain>
    </source>
</reference>
<evidence type="ECO:0000313" key="2">
    <source>
        <dbReference type="Proteomes" id="UP001281410"/>
    </source>
</evidence>
<dbReference type="PANTHER" id="PTHR33116:SF75">
    <property type="entry name" value="RIBONUCLEASE H PROTEIN"/>
    <property type="match status" value="1"/>
</dbReference>
<protein>
    <recommendedName>
        <fullName evidence="3">Reverse transcriptase domain-containing protein</fullName>
    </recommendedName>
</protein>
<keyword evidence="2" id="KW-1185">Reference proteome</keyword>
<dbReference type="AlphaFoldDB" id="A0AAE0A2W5"/>
<dbReference type="Proteomes" id="UP001281410">
    <property type="component" value="Unassembled WGS sequence"/>
</dbReference>
<comment type="caution">
    <text evidence="1">The sequence shown here is derived from an EMBL/GenBank/DDBJ whole genome shotgun (WGS) entry which is preliminary data.</text>
</comment>
<sequence>MFQGEDFGGSGTQVSHLQCADDTVTFTKPKLEYLRSIKRALRCFELASGLKINFFKSCCVRVGKKMVNEPMWVDTLKCKAVTFPINYLGIALGSQPCSKAFWSPVIDRIK</sequence>
<evidence type="ECO:0000313" key="1">
    <source>
        <dbReference type="EMBL" id="KAK3199813.1"/>
    </source>
</evidence>
<dbReference type="PANTHER" id="PTHR33116">
    <property type="entry name" value="REVERSE TRANSCRIPTASE ZINC-BINDING DOMAIN-CONTAINING PROTEIN-RELATED-RELATED"/>
    <property type="match status" value="1"/>
</dbReference>
<dbReference type="EMBL" id="JANJYJ010000007">
    <property type="protein sequence ID" value="KAK3199813.1"/>
    <property type="molecule type" value="Genomic_DNA"/>
</dbReference>
<name>A0AAE0A2W5_9ROSI</name>
<evidence type="ECO:0008006" key="3">
    <source>
        <dbReference type="Google" id="ProtNLM"/>
    </source>
</evidence>